<reference evidence="3" key="1">
    <citation type="journal article" date="2019" name="Int. J. Syst. Evol. Microbiol.">
        <title>The Global Catalogue of Microorganisms (GCM) 10K type strain sequencing project: providing services to taxonomists for standard genome sequencing and annotation.</title>
        <authorList>
            <consortium name="The Broad Institute Genomics Platform"/>
            <consortium name="The Broad Institute Genome Sequencing Center for Infectious Disease"/>
            <person name="Wu L."/>
            <person name="Ma J."/>
        </authorList>
    </citation>
    <scope>NUCLEOTIDE SEQUENCE [LARGE SCALE GENOMIC DNA]</scope>
    <source>
        <strain evidence="3">JCM 4253</strain>
    </source>
</reference>
<evidence type="ECO:0000313" key="3">
    <source>
        <dbReference type="Proteomes" id="UP000619355"/>
    </source>
</evidence>
<name>A0A919F2P1_9ACTN</name>
<gene>
    <name evidence="2" type="ORF">GCM10018980_70160</name>
</gene>
<feature type="region of interest" description="Disordered" evidence="1">
    <location>
        <begin position="17"/>
        <end position="37"/>
    </location>
</feature>
<dbReference type="Proteomes" id="UP000619355">
    <property type="component" value="Unassembled WGS sequence"/>
</dbReference>
<evidence type="ECO:0000313" key="2">
    <source>
        <dbReference type="EMBL" id="GHG73677.1"/>
    </source>
</evidence>
<accession>A0A919F2P1</accession>
<organism evidence="2 3">
    <name type="scientific">Streptomyces capoamus</name>
    <dbReference type="NCBI Taxonomy" id="68183"/>
    <lineage>
        <taxon>Bacteria</taxon>
        <taxon>Bacillati</taxon>
        <taxon>Actinomycetota</taxon>
        <taxon>Actinomycetes</taxon>
        <taxon>Kitasatosporales</taxon>
        <taxon>Streptomycetaceae</taxon>
        <taxon>Streptomyces</taxon>
    </lineage>
</organism>
<proteinExistence type="predicted"/>
<keyword evidence="3" id="KW-1185">Reference proteome</keyword>
<evidence type="ECO:0000256" key="1">
    <source>
        <dbReference type="SAM" id="MobiDB-lite"/>
    </source>
</evidence>
<dbReference type="AlphaFoldDB" id="A0A919F2P1"/>
<comment type="caution">
    <text evidence="2">The sequence shown here is derived from an EMBL/GenBank/DDBJ whole genome shotgun (WGS) entry which is preliminary data.</text>
</comment>
<sequence>MLVLLWDHLQGISVRSRARAGPAAQRPGDPVGGPGERGAGKVGYWRVLRLSKIIFSQLKPFQGEILMTKRLSALAVSAIIAGGFLVTSVPAHAAAPAGGGAVVAKAATRCDPREMRQQIARLKTKAAQLRRLGEDAAARRALSQAAALQKRLDACQKAEREQSKPFPG</sequence>
<feature type="compositionally biased region" description="Low complexity" evidence="1">
    <location>
        <begin position="19"/>
        <end position="28"/>
    </location>
</feature>
<protein>
    <submittedName>
        <fullName evidence="2">Uncharacterized protein</fullName>
    </submittedName>
</protein>
<dbReference type="EMBL" id="BNBF01000033">
    <property type="protein sequence ID" value="GHG73677.1"/>
    <property type="molecule type" value="Genomic_DNA"/>
</dbReference>